<dbReference type="EMBL" id="NVUK01000029">
    <property type="protein sequence ID" value="PCI76403.1"/>
    <property type="molecule type" value="Genomic_DNA"/>
</dbReference>
<feature type="domain" description="Helix-turn-helix" evidence="1">
    <location>
        <begin position="28"/>
        <end position="76"/>
    </location>
</feature>
<protein>
    <submittedName>
        <fullName evidence="2">Peptidase</fullName>
    </submittedName>
</protein>
<name>A0A2A4X1D3_UNCAE</name>
<sequence>MFEDEGKEGIVANILQGTDESIRLKKVVSITEAARINGVTRQAIYVAIKQGKLNARKESTRWTITLEDLKKYRSERYSRKKSMFDGELLFDNGKGYYSVGQAADILGVAAQKVYYATRIGMLKAHRKGAAWVLHISDINEFKEKYLAHRATEEDYNLVM</sequence>
<evidence type="ECO:0000259" key="1">
    <source>
        <dbReference type="Pfam" id="PF12728"/>
    </source>
</evidence>
<proteinExistence type="predicted"/>
<dbReference type="Pfam" id="PF12728">
    <property type="entry name" value="HTH_17"/>
    <property type="match status" value="2"/>
</dbReference>
<organism evidence="2 3">
    <name type="scientific">Aerophobetes bacterium</name>
    <dbReference type="NCBI Taxonomy" id="2030807"/>
    <lineage>
        <taxon>Bacteria</taxon>
        <taxon>Candidatus Aerophobota</taxon>
    </lineage>
</organism>
<accession>A0A2A4X1D3</accession>
<evidence type="ECO:0000313" key="3">
    <source>
        <dbReference type="Proteomes" id="UP000218775"/>
    </source>
</evidence>
<feature type="domain" description="Helix-turn-helix" evidence="1">
    <location>
        <begin position="96"/>
        <end position="144"/>
    </location>
</feature>
<dbReference type="InterPro" id="IPR041657">
    <property type="entry name" value="HTH_17"/>
</dbReference>
<reference evidence="3" key="1">
    <citation type="submission" date="2017-08" db="EMBL/GenBank/DDBJ databases">
        <title>A dynamic microbial community with high functional redundancy inhabits the cold, oxic subseafloor aquifer.</title>
        <authorList>
            <person name="Tully B.J."/>
            <person name="Wheat C.G."/>
            <person name="Glazer B.T."/>
            <person name="Huber J.A."/>
        </authorList>
    </citation>
    <scope>NUCLEOTIDE SEQUENCE [LARGE SCALE GENOMIC DNA]</scope>
</reference>
<dbReference type="AlphaFoldDB" id="A0A2A4X1D3"/>
<dbReference type="Proteomes" id="UP000218775">
    <property type="component" value="Unassembled WGS sequence"/>
</dbReference>
<evidence type="ECO:0000313" key="2">
    <source>
        <dbReference type="EMBL" id="PCI76403.1"/>
    </source>
</evidence>
<comment type="caution">
    <text evidence="2">The sequence shown here is derived from an EMBL/GenBank/DDBJ whole genome shotgun (WGS) entry which is preliminary data.</text>
</comment>
<gene>
    <name evidence="2" type="ORF">COB21_04475</name>
</gene>